<dbReference type="EMBL" id="FLQV01000853">
    <property type="protein sequence ID" value="SBS98500.1"/>
    <property type="molecule type" value="Genomic_DNA"/>
</dbReference>
<organism evidence="1 4">
    <name type="scientific">Plasmodium ovale curtisi</name>
    <dbReference type="NCBI Taxonomy" id="864141"/>
    <lineage>
        <taxon>Eukaryota</taxon>
        <taxon>Sar</taxon>
        <taxon>Alveolata</taxon>
        <taxon>Apicomplexa</taxon>
        <taxon>Aconoidasida</taxon>
        <taxon>Haemosporida</taxon>
        <taxon>Plasmodiidae</taxon>
        <taxon>Plasmodium</taxon>
        <taxon>Plasmodium (Plasmodium)</taxon>
    </lineage>
</organism>
<reference evidence="3 4" key="1">
    <citation type="submission" date="2016-05" db="EMBL/GenBank/DDBJ databases">
        <authorList>
            <person name="Naeem Raeece"/>
        </authorList>
    </citation>
    <scope>NUCLEOTIDE SEQUENCE [LARGE SCALE GENOMIC DNA]</scope>
</reference>
<evidence type="ECO:0000313" key="2">
    <source>
        <dbReference type="EMBL" id="SBS98500.1"/>
    </source>
</evidence>
<evidence type="ECO:0000313" key="3">
    <source>
        <dbReference type="Proteomes" id="UP000078546"/>
    </source>
</evidence>
<name>A0A1A8W7F9_PLAOA</name>
<accession>A0A1A8W7F9</accession>
<dbReference type="Proteomes" id="UP000078546">
    <property type="component" value="Unassembled WGS sequence"/>
</dbReference>
<protein>
    <submittedName>
        <fullName evidence="1">Uncharacterized protein</fullName>
    </submittedName>
</protein>
<proteinExistence type="predicted"/>
<evidence type="ECO:0000313" key="4">
    <source>
        <dbReference type="Proteomes" id="UP000078560"/>
    </source>
</evidence>
<reference evidence="1" key="2">
    <citation type="submission" date="2016-05" db="EMBL/GenBank/DDBJ databases">
        <authorList>
            <person name="Lavstsen T."/>
            <person name="Jespersen J.S."/>
        </authorList>
    </citation>
    <scope>NUCLEOTIDE SEQUENCE [LARGE SCALE GENOMIC DNA]</scope>
</reference>
<sequence length="85" mass="9579">METQAFAREVENSIGVSNTTTDVSVADCKPTDEKDPMYDSELEKFANMGYTKCNVKIQNVVLTVKIKFTVVMIERLENKIGDENI</sequence>
<evidence type="ECO:0000313" key="1">
    <source>
        <dbReference type="EMBL" id="SBS88746.1"/>
    </source>
</evidence>
<dbReference type="Proteomes" id="UP000078560">
    <property type="component" value="Unassembled WGS sequence"/>
</dbReference>
<dbReference type="AlphaFoldDB" id="A0A1A8W7F9"/>
<gene>
    <name evidence="2" type="ORF">POVCU1_046590</name>
    <name evidence="1" type="ORF">POVCU2_0050210</name>
</gene>
<dbReference type="EMBL" id="FLQU01000656">
    <property type="protein sequence ID" value="SBS88746.1"/>
    <property type="molecule type" value="Genomic_DNA"/>
</dbReference>